<proteinExistence type="predicted"/>
<evidence type="ECO:0000256" key="1">
    <source>
        <dbReference type="ARBA" id="ARBA00022946"/>
    </source>
</evidence>
<evidence type="ECO:0000313" key="3">
    <source>
        <dbReference type="EMBL" id="MED4402372.1"/>
    </source>
</evidence>
<dbReference type="Proteomes" id="UP001342826">
    <property type="component" value="Unassembled WGS sequence"/>
</dbReference>
<keyword evidence="4" id="KW-1185">Reference proteome</keyword>
<dbReference type="EMBL" id="JARTFS010000011">
    <property type="protein sequence ID" value="MED4402372.1"/>
    <property type="molecule type" value="Genomic_DNA"/>
</dbReference>
<evidence type="ECO:0000313" key="4">
    <source>
        <dbReference type="Proteomes" id="UP001342826"/>
    </source>
</evidence>
<accession>A0ABU6NZ31</accession>
<gene>
    <name evidence="3" type="ORF">P9271_13710</name>
</gene>
<dbReference type="PANTHER" id="PTHR31750:SF4">
    <property type="entry name" value="LP06106P"/>
    <property type="match status" value="1"/>
</dbReference>
<keyword evidence="1" id="KW-0809">Transit peptide</keyword>
<organism evidence="3 4">
    <name type="scientific">Metabacillus fastidiosus</name>
    <dbReference type="NCBI Taxonomy" id="1458"/>
    <lineage>
        <taxon>Bacteria</taxon>
        <taxon>Bacillati</taxon>
        <taxon>Bacillota</taxon>
        <taxon>Bacilli</taxon>
        <taxon>Bacillales</taxon>
        <taxon>Bacillaceae</taxon>
        <taxon>Metabacillus</taxon>
    </lineage>
</organism>
<dbReference type="RefSeq" id="WP_328015409.1">
    <property type="nucleotide sequence ID" value="NZ_JARTFS010000011.1"/>
</dbReference>
<comment type="caution">
    <text evidence="3">The sequence shown here is derived from an EMBL/GenBank/DDBJ whole genome shotgun (WGS) entry which is preliminary data.</text>
</comment>
<protein>
    <submittedName>
        <fullName evidence="3">Staygreen family protein</fullName>
    </submittedName>
</protein>
<evidence type="ECO:0000259" key="2">
    <source>
        <dbReference type="Pfam" id="PF12638"/>
    </source>
</evidence>
<dbReference type="Pfam" id="PF12638">
    <property type="entry name" value="Staygreen"/>
    <property type="match status" value="1"/>
</dbReference>
<sequence length="153" mass="17895">MSQFNPSKLHVNYMPPATSYEPVAGRKYTLTHSDKTGDLFLNIGSKYDLNTINKKNRDEVLANWMFRQGQYLLMGKVYVTGGEFNEQLSKIRFTIFQKELPLALTAIIYGDRKFYSYHPYLLDAPIYIQFESSLPEFHRLIYCGTPRWYLLTA</sequence>
<dbReference type="PANTHER" id="PTHR31750">
    <property type="entry name" value="PROTEIN STAY-GREEN 1, CHLOROPLASTIC-RELATED"/>
    <property type="match status" value="1"/>
</dbReference>
<reference evidence="3 4" key="1">
    <citation type="submission" date="2023-03" db="EMBL/GenBank/DDBJ databases">
        <title>Bacillus Genome Sequencing.</title>
        <authorList>
            <person name="Dunlap C."/>
        </authorList>
    </citation>
    <scope>NUCLEOTIDE SEQUENCE [LARGE SCALE GENOMIC DNA]</scope>
    <source>
        <strain evidence="3 4">NRS-1717</strain>
    </source>
</reference>
<name>A0ABU6NZ31_9BACI</name>
<feature type="domain" description="Staygreen protein" evidence="2">
    <location>
        <begin position="3"/>
        <end position="147"/>
    </location>
</feature>
<dbReference type="InterPro" id="IPR024438">
    <property type="entry name" value="Staygreen"/>
</dbReference>